<dbReference type="SUPFAM" id="SSF90123">
    <property type="entry name" value="ABC transporter transmembrane region"/>
    <property type="match status" value="1"/>
</dbReference>
<dbReference type="Pfam" id="PF00005">
    <property type="entry name" value="ABC_tran"/>
    <property type="match status" value="1"/>
</dbReference>
<evidence type="ECO:0000313" key="10">
    <source>
        <dbReference type="EMBL" id="MFC4313406.1"/>
    </source>
</evidence>
<proteinExistence type="predicted"/>
<keyword evidence="2 7" id="KW-0812">Transmembrane</keyword>
<feature type="domain" description="ABC transporter" evidence="8">
    <location>
        <begin position="361"/>
        <end position="591"/>
    </location>
</feature>
<feature type="domain" description="ABC transmembrane type-1" evidence="9">
    <location>
        <begin position="61"/>
        <end position="322"/>
    </location>
</feature>
<feature type="transmembrane region" description="Helical" evidence="7">
    <location>
        <begin position="21"/>
        <end position="49"/>
    </location>
</feature>
<sequence>MSAAAADKLWGLLNRSQRRRVWLLLGPMFVGMAMEALSVGLIVPLIALFTQPDYAHRYPALQPVLAALGNPDHVTLVVGSMLALIVVYAIKAAFLAFLAWQQTSFAYGVQAQLSQRLFTAYLRRPYPFHLQRNSAQLLRNLTAEVSALVNSALIPGMLLMAEALVLIGLLTLLLFVEPLGATLVILALGAAAGGFHWLTRRRIARWGTARQHHEGLRIQHLQQGLGGVKDVKLLGCEQEFSERYRPHNFKSAHVAHLQATLQQLPRLWLELLAVSGLALLVITMVARGRELASVLPTLALFAAAAFRLMPSANRVISGIQALRYGLPAIEVLHTELSAVTQPDDASAAAITGVELPFRRDIQLEGVTYTYPGAAQPALRELSVTIHSGQIVGFIGASGAGKSTLVDLILGLLSPDAGSVRIDGHDMRGNPRSWQNQIGYVPQTIYLTDDSLLHNVAFGVPRTEIDEAAVWRALRAAQMEEFVRSLPEGLQTSMGERGVRLSGGQRQRIGIARALYRDPKVLFLDEATSALDTATERGVMQAVLALRGSKTIIIVAHRMSTVESCDRLYRLDHGRVVEQGSPQAMLQLTTSAH</sequence>
<evidence type="ECO:0000313" key="11">
    <source>
        <dbReference type="Proteomes" id="UP001595904"/>
    </source>
</evidence>
<accession>A0ABV8T146</accession>
<feature type="transmembrane region" description="Helical" evidence="7">
    <location>
        <begin position="179"/>
        <end position="198"/>
    </location>
</feature>
<feature type="transmembrane region" description="Helical" evidence="7">
    <location>
        <begin position="147"/>
        <end position="173"/>
    </location>
</feature>
<keyword evidence="6 7" id="KW-0472">Membrane</keyword>
<dbReference type="InterPro" id="IPR036640">
    <property type="entry name" value="ABC1_TM_sf"/>
</dbReference>
<keyword evidence="11" id="KW-1185">Reference proteome</keyword>
<dbReference type="PANTHER" id="PTHR24221">
    <property type="entry name" value="ATP-BINDING CASSETTE SUB-FAMILY B"/>
    <property type="match status" value="1"/>
</dbReference>
<evidence type="ECO:0000256" key="2">
    <source>
        <dbReference type="ARBA" id="ARBA00022692"/>
    </source>
</evidence>
<evidence type="ECO:0000256" key="4">
    <source>
        <dbReference type="ARBA" id="ARBA00022840"/>
    </source>
</evidence>
<comment type="subcellular location">
    <subcellularLocation>
        <location evidence="1">Cell membrane</location>
        <topology evidence="1">Multi-pass membrane protein</topology>
    </subcellularLocation>
</comment>
<evidence type="ECO:0000256" key="1">
    <source>
        <dbReference type="ARBA" id="ARBA00004651"/>
    </source>
</evidence>
<dbReference type="SUPFAM" id="SSF52540">
    <property type="entry name" value="P-loop containing nucleoside triphosphate hydrolases"/>
    <property type="match status" value="1"/>
</dbReference>
<dbReference type="EMBL" id="JBHSDU010000015">
    <property type="protein sequence ID" value="MFC4313406.1"/>
    <property type="molecule type" value="Genomic_DNA"/>
</dbReference>
<comment type="caution">
    <text evidence="10">The sequence shown here is derived from an EMBL/GenBank/DDBJ whole genome shotgun (WGS) entry which is preliminary data.</text>
</comment>
<dbReference type="PANTHER" id="PTHR24221:SF654">
    <property type="entry name" value="ATP-BINDING CASSETTE SUB-FAMILY B MEMBER 6"/>
    <property type="match status" value="1"/>
</dbReference>
<dbReference type="InterPro" id="IPR027417">
    <property type="entry name" value="P-loop_NTPase"/>
</dbReference>
<reference evidence="11" key="1">
    <citation type="journal article" date="2019" name="Int. J. Syst. Evol. Microbiol.">
        <title>The Global Catalogue of Microorganisms (GCM) 10K type strain sequencing project: providing services to taxonomists for standard genome sequencing and annotation.</title>
        <authorList>
            <consortium name="The Broad Institute Genomics Platform"/>
            <consortium name="The Broad Institute Genome Sequencing Center for Infectious Disease"/>
            <person name="Wu L."/>
            <person name="Ma J."/>
        </authorList>
    </citation>
    <scope>NUCLEOTIDE SEQUENCE [LARGE SCALE GENOMIC DNA]</scope>
    <source>
        <strain evidence="11">CGMCC 1.10759</strain>
    </source>
</reference>
<dbReference type="Gene3D" id="1.20.1560.10">
    <property type="entry name" value="ABC transporter type 1, transmembrane domain"/>
    <property type="match status" value="1"/>
</dbReference>
<keyword evidence="3" id="KW-0547">Nucleotide-binding</keyword>
<dbReference type="Proteomes" id="UP001595904">
    <property type="component" value="Unassembled WGS sequence"/>
</dbReference>
<evidence type="ECO:0000259" key="8">
    <source>
        <dbReference type="PROSITE" id="PS50893"/>
    </source>
</evidence>
<dbReference type="InterPro" id="IPR003439">
    <property type="entry name" value="ABC_transporter-like_ATP-bd"/>
</dbReference>
<evidence type="ECO:0000259" key="9">
    <source>
        <dbReference type="PROSITE" id="PS50929"/>
    </source>
</evidence>
<feature type="transmembrane region" description="Helical" evidence="7">
    <location>
        <begin position="74"/>
        <end position="100"/>
    </location>
</feature>
<evidence type="ECO:0000256" key="7">
    <source>
        <dbReference type="SAM" id="Phobius"/>
    </source>
</evidence>
<protein>
    <submittedName>
        <fullName evidence="10">ABC transporter ATP-binding protein</fullName>
    </submittedName>
</protein>
<dbReference type="InterPro" id="IPR011527">
    <property type="entry name" value="ABC1_TM_dom"/>
</dbReference>
<dbReference type="GO" id="GO:0005524">
    <property type="term" value="F:ATP binding"/>
    <property type="evidence" value="ECO:0007669"/>
    <property type="project" value="UniProtKB-KW"/>
</dbReference>
<dbReference type="Gene3D" id="3.40.50.300">
    <property type="entry name" value="P-loop containing nucleotide triphosphate hydrolases"/>
    <property type="match status" value="1"/>
</dbReference>
<keyword evidence="5 7" id="KW-1133">Transmembrane helix</keyword>
<dbReference type="InterPro" id="IPR017871">
    <property type="entry name" value="ABC_transporter-like_CS"/>
</dbReference>
<keyword evidence="4 10" id="KW-0067">ATP-binding</keyword>
<evidence type="ECO:0000256" key="5">
    <source>
        <dbReference type="ARBA" id="ARBA00022989"/>
    </source>
</evidence>
<dbReference type="SMART" id="SM00382">
    <property type="entry name" value="AAA"/>
    <property type="match status" value="1"/>
</dbReference>
<dbReference type="InterPro" id="IPR039421">
    <property type="entry name" value="Type_1_exporter"/>
</dbReference>
<dbReference type="PROSITE" id="PS50893">
    <property type="entry name" value="ABC_TRANSPORTER_2"/>
    <property type="match status" value="1"/>
</dbReference>
<dbReference type="Pfam" id="PF00664">
    <property type="entry name" value="ABC_membrane"/>
    <property type="match status" value="1"/>
</dbReference>
<gene>
    <name evidence="10" type="ORF">ACFPN2_30295</name>
</gene>
<dbReference type="InterPro" id="IPR003593">
    <property type="entry name" value="AAA+_ATPase"/>
</dbReference>
<name>A0ABV8T146_9GAMM</name>
<dbReference type="PROSITE" id="PS00211">
    <property type="entry name" value="ABC_TRANSPORTER_1"/>
    <property type="match status" value="1"/>
</dbReference>
<dbReference type="RefSeq" id="WP_380603694.1">
    <property type="nucleotide sequence ID" value="NZ_JBHSDU010000015.1"/>
</dbReference>
<evidence type="ECO:0000256" key="6">
    <source>
        <dbReference type="ARBA" id="ARBA00023136"/>
    </source>
</evidence>
<feature type="transmembrane region" description="Helical" evidence="7">
    <location>
        <begin position="267"/>
        <end position="285"/>
    </location>
</feature>
<evidence type="ECO:0000256" key="3">
    <source>
        <dbReference type="ARBA" id="ARBA00022741"/>
    </source>
</evidence>
<dbReference type="PROSITE" id="PS50929">
    <property type="entry name" value="ABC_TM1F"/>
    <property type="match status" value="1"/>
</dbReference>
<organism evidence="10 11">
    <name type="scientific">Steroidobacter flavus</name>
    <dbReference type="NCBI Taxonomy" id="1842136"/>
    <lineage>
        <taxon>Bacteria</taxon>
        <taxon>Pseudomonadati</taxon>
        <taxon>Pseudomonadota</taxon>
        <taxon>Gammaproteobacteria</taxon>
        <taxon>Steroidobacterales</taxon>
        <taxon>Steroidobacteraceae</taxon>
        <taxon>Steroidobacter</taxon>
    </lineage>
</organism>